<feature type="compositionally biased region" description="Low complexity" evidence="6">
    <location>
        <begin position="937"/>
        <end position="948"/>
    </location>
</feature>
<dbReference type="Pfam" id="PF13640">
    <property type="entry name" value="2OG-FeII_Oxy_3"/>
    <property type="match status" value="1"/>
</dbReference>
<dbReference type="GO" id="GO:0005506">
    <property type="term" value="F:iron ion binding"/>
    <property type="evidence" value="ECO:0007669"/>
    <property type="project" value="InterPro"/>
</dbReference>
<feature type="compositionally biased region" description="Basic residues" evidence="6">
    <location>
        <begin position="956"/>
        <end position="972"/>
    </location>
</feature>
<dbReference type="Proteomes" id="UP000626109">
    <property type="component" value="Unassembled WGS sequence"/>
</dbReference>
<gene>
    <name evidence="8" type="ORF">PGLA2088_LOCUS40736</name>
</gene>
<sequence length="972" mass="103836">MDLRVGAIGAMNEWGPSRPLWRQHMYASGTAAEGVLCARGRPWIRCPVCSIHVNFGHFASKDHVKSLQRLFWNFHHDGGADAFERLNDLACLALPDGSIFSSLTGLITSELELPVLPEAEEEPPPPPPPRPIVRTTVVRSAPASSAPAVSRPTQVQEFEESLEPPPLPTVFTLVRAAVAAAADEAAIRAQEPAPAAAAAESQPLAVAAQWWQCPICLENRVNRVNIQRGSVRYPPCLLFEHVRHMSATRNQTCAVTLNTQSVHNSQPNANWSAGIDGADAASEEVLILCNPAVQLPVNSLVRKSLAPVLWLASPESKEQAELCEALLEAARPLVLARAAKYEEEAKVAKVAAAAIGNPANARAGRPASHGAPKKRSFEEAHGGSSSASSFKVEEVAEASKALRELAEQPEELMSKACKPLRAALHPLVEAHLREEKSSPAFRITSMLGQQVRWPEALRVLSAIRSDGSKARPKLGAYQRWVRELNVSEGDPTEVLMMDAIMRVAAGFPASSQQIPPRGTMYHFPPWAPSLPASDGSSAESGGASSSTAPASASEVAGVGEAGEAGEGQHTSTISKLASLITTRREEAKAGMAGGTGAPSSLQPGSWSVLAHEAAHERTPPNHFDLDIYNCAPGVLTLNSPASRPTARHEVPGVEGALVLSDLLSAAECSELRLASEAIGYRPDVPLSSELDERAHNVVLMATEQQNNTLFERARALLPQQFGGDTLVGLNRRWRLYRYQAGNLYRKHLDGAWPASGIKVGAKGKQEYVYDAHGEGTRSRLTFIVYLNDDFEGGATTFFVPSAGSEGTLESRPVKPRIGSASVWNHGDTGVPLLHEGSSVVSGTKYLLRTDVVYAAPKTPAELKHIQRLRGLARQMGGLGGFGGQGLVEEADSSATGGEKAKKRHKTMKPNMKKERKGQKNDKGQAAGEQGGKKKSGSQKFGSKGQKAGTEGASGAKSRKSKRGGMTQKRGKR</sequence>
<dbReference type="SMART" id="SM00702">
    <property type="entry name" value="P4Hc"/>
    <property type="match status" value="1"/>
</dbReference>
<feature type="region of interest" description="Disordered" evidence="6">
    <location>
        <begin position="531"/>
        <end position="573"/>
    </location>
</feature>
<feature type="compositionally biased region" description="Low complexity" evidence="6">
    <location>
        <begin position="532"/>
        <end position="558"/>
    </location>
</feature>
<evidence type="ECO:0000256" key="5">
    <source>
        <dbReference type="ARBA" id="ARBA00023004"/>
    </source>
</evidence>
<protein>
    <recommendedName>
        <fullName evidence="7">Fe2OG dioxygenase domain-containing protein</fullName>
    </recommendedName>
</protein>
<proteinExistence type="predicted"/>
<evidence type="ECO:0000313" key="9">
    <source>
        <dbReference type="Proteomes" id="UP000626109"/>
    </source>
</evidence>
<keyword evidence="4" id="KW-0560">Oxidoreductase</keyword>
<accession>A0A813LB49</accession>
<dbReference type="PROSITE" id="PS51471">
    <property type="entry name" value="FE2OG_OXY"/>
    <property type="match status" value="1"/>
</dbReference>
<evidence type="ECO:0000256" key="2">
    <source>
        <dbReference type="ARBA" id="ARBA00022723"/>
    </source>
</evidence>
<dbReference type="AlphaFoldDB" id="A0A813LB49"/>
<dbReference type="GO" id="GO:0005783">
    <property type="term" value="C:endoplasmic reticulum"/>
    <property type="evidence" value="ECO:0007669"/>
    <property type="project" value="TreeGrafter"/>
</dbReference>
<name>A0A813LB49_POLGL</name>
<dbReference type="GO" id="GO:0031418">
    <property type="term" value="F:L-ascorbic acid binding"/>
    <property type="evidence" value="ECO:0007669"/>
    <property type="project" value="InterPro"/>
</dbReference>
<dbReference type="EMBL" id="CAJNNW010033573">
    <property type="protein sequence ID" value="CAE8719552.1"/>
    <property type="molecule type" value="Genomic_DNA"/>
</dbReference>
<dbReference type="GO" id="GO:0004656">
    <property type="term" value="F:procollagen-proline 4-dioxygenase activity"/>
    <property type="evidence" value="ECO:0007669"/>
    <property type="project" value="TreeGrafter"/>
</dbReference>
<keyword evidence="5" id="KW-0408">Iron</keyword>
<keyword evidence="3" id="KW-0223">Dioxygenase</keyword>
<organism evidence="8 9">
    <name type="scientific">Polarella glacialis</name>
    <name type="common">Dinoflagellate</name>
    <dbReference type="NCBI Taxonomy" id="89957"/>
    <lineage>
        <taxon>Eukaryota</taxon>
        <taxon>Sar</taxon>
        <taxon>Alveolata</taxon>
        <taxon>Dinophyceae</taxon>
        <taxon>Suessiales</taxon>
        <taxon>Suessiaceae</taxon>
        <taxon>Polarella</taxon>
    </lineage>
</organism>
<reference evidence="8" key="1">
    <citation type="submission" date="2021-02" db="EMBL/GenBank/DDBJ databases">
        <authorList>
            <person name="Dougan E. K."/>
            <person name="Rhodes N."/>
            <person name="Thang M."/>
            <person name="Chan C."/>
        </authorList>
    </citation>
    <scope>NUCLEOTIDE SEQUENCE</scope>
</reference>
<dbReference type="Gene3D" id="2.60.120.620">
    <property type="entry name" value="q2cbj1_9rhob like domain"/>
    <property type="match status" value="1"/>
</dbReference>
<evidence type="ECO:0000256" key="1">
    <source>
        <dbReference type="ARBA" id="ARBA00001961"/>
    </source>
</evidence>
<dbReference type="InterPro" id="IPR044862">
    <property type="entry name" value="Pro_4_hyd_alph_FE2OG_OXY"/>
</dbReference>
<evidence type="ECO:0000256" key="4">
    <source>
        <dbReference type="ARBA" id="ARBA00023002"/>
    </source>
</evidence>
<feature type="domain" description="Fe2OG dioxygenase" evidence="7">
    <location>
        <begin position="728"/>
        <end position="853"/>
    </location>
</feature>
<comment type="caution">
    <text evidence="8">The sequence shown here is derived from an EMBL/GenBank/DDBJ whole genome shotgun (WGS) entry which is preliminary data.</text>
</comment>
<keyword evidence="2" id="KW-0479">Metal-binding</keyword>
<dbReference type="PANTHER" id="PTHR10869:SF247">
    <property type="entry name" value="FE2OG DIOXYGENASE DOMAIN-CONTAINING PROTEIN"/>
    <property type="match status" value="1"/>
</dbReference>
<dbReference type="PANTHER" id="PTHR10869">
    <property type="entry name" value="PROLYL 4-HYDROXYLASE ALPHA SUBUNIT"/>
    <property type="match status" value="1"/>
</dbReference>
<comment type="cofactor">
    <cofactor evidence="1">
        <name>L-ascorbate</name>
        <dbReference type="ChEBI" id="CHEBI:38290"/>
    </cofactor>
</comment>
<evidence type="ECO:0000256" key="6">
    <source>
        <dbReference type="SAM" id="MobiDB-lite"/>
    </source>
</evidence>
<feature type="region of interest" description="Disordered" evidence="6">
    <location>
        <begin position="889"/>
        <end position="972"/>
    </location>
</feature>
<dbReference type="InterPro" id="IPR005123">
    <property type="entry name" value="Oxoglu/Fe-dep_dioxygenase_dom"/>
</dbReference>
<evidence type="ECO:0000256" key="3">
    <source>
        <dbReference type="ARBA" id="ARBA00022964"/>
    </source>
</evidence>
<evidence type="ECO:0000259" key="7">
    <source>
        <dbReference type="PROSITE" id="PS51471"/>
    </source>
</evidence>
<dbReference type="InterPro" id="IPR006620">
    <property type="entry name" value="Pro_4_hyd_alph"/>
</dbReference>
<feature type="region of interest" description="Disordered" evidence="6">
    <location>
        <begin position="360"/>
        <end position="391"/>
    </location>
</feature>
<evidence type="ECO:0000313" key="8">
    <source>
        <dbReference type="EMBL" id="CAE8719552.1"/>
    </source>
</evidence>
<dbReference type="InterPro" id="IPR045054">
    <property type="entry name" value="P4HA-like"/>
</dbReference>